<name>A0A4R3Z5K5_9FIRM</name>
<dbReference type="RefSeq" id="WP_132226232.1">
    <property type="nucleotide sequence ID" value="NZ_JANKBF010000001.1"/>
</dbReference>
<sequence>MIKKNIIIILSLCLCFVLFGCSSQKSEETNPETEEIINKIPEFEFPDSCFNRFFSKDEKDNVYFKAGKKLYKMNNHQKLSVVSDLLINNKYLIMYSQYYNNSIYLLLLSVNSAVHHKPGIAKINPDGTHFEYLFDVNNTLDIINMFIYNDIIYFNPSTENENLIGYSLEEPYNQIDSKHYSIFDERAQQIKEAFPDYPISFEQHTYKESIYMRHKNEDESFSIIQYDVENNQKIEYPLDQDIKEIWCIDLIDDCWFIRTDQAIYEYNIDFTVGKKIFSGNQLSTYTIYDQGNGRYDVH</sequence>
<gene>
    <name evidence="2" type="ORF">EDD60_103198</name>
</gene>
<proteinExistence type="predicted"/>
<dbReference type="GeneID" id="98914674"/>
<feature type="chain" id="PRO_5020785559" description="Lipoprotein" evidence="1">
    <location>
        <begin position="26"/>
        <end position="298"/>
    </location>
</feature>
<dbReference type="AlphaFoldDB" id="A0A4R3Z5K5"/>
<protein>
    <recommendedName>
        <fullName evidence="4">Lipoprotein</fullName>
    </recommendedName>
</protein>
<organism evidence="2 3">
    <name type="scientific">Longibaculum muris</name>
    <dbReference type="NCBI Taxonomy" id="1796628"/>
    <lineage>
        <taxon>Bacteria</taxon>
        <taxon>Bacillati</taxon>
        <taxon>Bacillota</taxon>
        <taxon>Erysipelotrichia</taxon>
        <taxon>Erysipelotrichales</taxon>
        <taxon>Coprobacillaceae</taxon>
        <taxon>Longibaculum</taxon>
    </lineage>
</organism>
<feature type="signal peptide" evidence="1">
    <location>
        <begin position="1"/>
        <end position="25"/>
    </location>
</feature>
<accession>A0A4R3Z5K5</accession>
<keyword evidence="3" id="KW-1185">Reference proteome</keyword>
<keyword evidence="1" id="KW-0732">Signal</keyword>
<dbReference type="EMBL" id="SMCQ01000003">
    <property type="protein sequence ID" value="TCW01738.1"/>
    <property type="molecule type" value="Genomic_DNA"/>
</dbReference>
<evidence type="ECO:0000256" key="1">
    <source>
        <dbReference type="SAM" id="SignalP"/>
    </source>
</evidence>
<dbReference type="PROSITE" id="PS51257">
    <property type="entry name" value="PROKAR_LIPOPROTEIN"/>
    <property type="match status" value="1"/>
</dbReference>
<evidence type="ECO:0000313" key="2">
    <source>
        <dbReference type="EMBL" id="TCW01738.1"/>
    </source>
</evidence>
<evidence type="ECO:0000313" key="3">
    <source>
        <dbReference type="Proteomes" id="UP000295515"/>
    </source>
</evidence>
<comment type="caution">
    <text evidence="2">The sequence shown here is derived from an EMBL/GenBank/DDBJ whole genome shotgun (WGS) entry which is preliminary data.</text>
</comment>
<dbReference type="Proteomes" id="UP000295515">
    <property type="component" value="Unassembled WGS sequence"/>
</dbReference>
<evidence type="ECO:0008006" key="4">
    <source>
        <dbReference type="Google" id="ProtNLM"/>
    </source>
</evidence>
<reference evidence="2 3" key="1">
    <citation type="submission" date="2019-03" db="EMBL/GenBank/DDBJ databases">
        <title>Genomic Encyclopedia of Type Strains, Phase IV (KMG-IV): sequencing the most valuable type-strain genomes for metagenomic binning, comparative biology and taxonomic classification.</title>
        <authorList>
            <person name="Goeker M."/>
        </authorList>
    </citation>
    <scope>NUCLEOTIDE SEQUENCE [LARGE SCALE GENOMIC DNA]</scope>
    <source>
        <strain evidence="2 3">DSM 29487</strain>
    </source>
</reference>